<dbReference type="Pfam" id="PF00359">
    <property type="entry name" value="PTS_EIIA_2"/>
    <property type="match status" value="1"/>
</dbReference>
<dbReference type="PROSITE" id="PS51094">
    <property type="entry name" value="PTS_EIIA_TYPE_2"/>
    <property type="match status" value="1"/>
</dbReference>
<evidence type="ECO:0000256" key="7">
    <source>
        <dbReference type="ARBA" id="ARBA00022490"/>
    </source>
</evidence>
<dbReference type="InterPro" id="IPR006318">
    <property type="entry name" value="PTS_EI-like"/>
</dbReference>
<dbReference type="InterPro" id="IPR035895">
    <property type="entry name" value="HPr-like_sf"/>
</dbReference>
<evidence type="ECO:0000313" key="19">
    <source>
        <dbReference type="Proteomes" id="UP000007077"/>
    </source>
</evidence>
<dbReference type="InterPro" id="IPR016152">
    <property type="entry name" value="PTrfase/Anion_transptr"/>
</dbReference>
<dbReference type="PRINTS" id="PR00107">
    <property type="entry name" value="PHOSPHOCPHPR"/>
</dbReference>
<comment type="similarity">
    <text evidence="4">Belongs to the PEP-utilizing enzyme family.</text>
</comment>
<evidence type="ECO:0000256" key="12">
    <source>
        <dbReference type="ARBA" id="ARBA00022723"/>
    </source>
</evidence>
<dbReference type="NCBIfam" id="NF008319">
    <property type="entry name" value="PRK11109.1"/>
    <property type="match status" value="1"/>
</dbReference>
<dbReference type="PANTHER" id="PTHR46244">
    <property type="entry name" value="PHOSPHOENOLPYRUVATE-PROTEIN PHOSPHOTRANSFERASE"/>
    <property type="match status" value="1"/>
</dbReference>
<evidence type="ECO:0000256" key="15">
    <source>
        <dbReference type="SAM" id="Coils"/>
    </source>
</evidence>
<protein>
    <recommendedName>
        <fullName evidence="5">phosphoenolpyruvate--protein phosphotransferase</fullName>
        <ecNumber evidence="5">2.7.3.9</ecNumber>
    </recommendedName>
</protein>
<dbReference type="InterPro" id="IPR036618">
    <property type="entry name" value="PtsI_HPr-bd_sf"/>
</dbReference>
<keyword evidence="13" id="KW-0418">Kinase</keyword>
<keyword evidence="10 18" id="KW-0808">Transferase</keyword>
<dbReference type="NCBIfam" id="TIGR01417">
    <property type="entry name" value="PTS_I_fam"/>
    <property type="match status" value="1"/>
</dbReference>
<dbReference type="PROSITE" id="PS00370">
    <property type="entry name" value="PEP_ENZYMES_PHOS_SITE"/>
    <property type="match status" value="1"/>
</dbReference>
<keyword evidence="8" id="KW-0597">Phosphoprotein</keyword>
<dbReference type="Gene3D" id="3.40.930.10">
    <property type="entry name" value="Mannitol-specific EII, Chain A"/>
    <property type="match status" value="1"/>
</dbReference>
<dbReference type="SUPFAM" id="SSF51621">
    <property type="entry name" value="Phosphoenolpyruvate/pyruvate domain"/>
    <property type="match status" value="1"/>
</dbReference>
<dbReference type="SUPFAM" id="SSF47831">
    <property type="entry name" value="Enzyme I of the PEP:sugar phosphotransferase system HPr-binding (sub)domain"/>
    <property type="match status" value="1"/>
</dbReference>
<evidence type="ECO:0000256" key="13">
    <source>
        <dbReference type="ARBA" id="ARBA00022777"/>
    </source>
</evidence>
<dbReference type="CDD" id="cd00367">
    <property type="entry name" value="PTS-HPr_like"/>
    <property type="match status" value="1"/>
</dbReference>
<feature type="domain" description="HPr" evidence="17">
    <location>
        <begin position="309"/>
        <end position="399"/>
    </location>
</feature>
<dbReference type="HOGENOM" id="CLU_007308_2_0_6"/>
<feature type="domain" description="PTS EIIA type-2" evidence="16">
    <location>
        <begin position="37"/>
        <end position="177"/>
    </location>
</feature>
<dbReference type="AlphaFoldDB" id="E4PI01"/>
<evidence type="ECO:0000256" key="6">
    <source>
        <dbReference type="ARBA" id="ARBA00022448"/>
    </source>
</evidence>
<evidence type="ECO:0000256" key="5">
    <source>
        <dbReference type="ARBA" id="ARBA00012232"/>
    </source>
</evidence>
<keyword evidence="11" id="KW-0598">Phosphotransferase system</keyword>
<name>E4PI01_MARAH</name>
<dbReference type="eggNOG" id="COG1925">
    <property type="taxonomic scope" value="Bacteria"/>
</dbReference>
<dbReference type="GO" id="GO:0005737">
    <property type="term" value="C:cytoplasm"/>
    <property type="evidence" value="ECO:0007669"/>
    <property type="project" value="UniProtKB-SubCell"/>
</dbReference>
<dbReference type="InterPro" id="IPR018274">
    <property type="entry name" value="PEP_util_AS"/>
</dbReference>
<keyword evidence="15" id="KW-0175">Coiled coil</keyword>
<dbReference type="GO" id="GO:0046872">
    <property type="term" value="F:metal ion binding"/>
    <property type="evidence" value="ECO:0007669"/>
    <property type="project" value="UniProtKB-KW"/>
</dbReference>
<dbReference type="PATRIC" id="fig|225937.3.peg.3750"/>
<dbReference type="PROSITE" id="PS51350">
    <property type="entry name" value="PTS_HPR_DOM"/>
    <property type="match status" value="1"/>
</dbReference>
<dbReference type="Proteomes" id="UP000007077">
    <property type="component" value="Chromosome"/>
</dbReference>
<dbReference type="PROSITE" id="PS00372">
    <property type="entry name" value="PTS_EIIA_TYPE_2_HIS"/>
    <property type="match status" value="1"/>
</dbReference>
<keyword evidence="9" id="KW-0762">Sugar transport</keyword>
<reference evidence="19" key="2">
    <citation type="submission" date="2010-02" db="EMBL/GenBank/DDBJ databases">
        <title>Complete genome sequence of Marinobacter adhaerens type strain (HP15).</title>
        <authorList>
            <person name="Gaerdes A.A.M."/>
            <person name="Kaeppel E."/>
            <person name="Shezad A."/>
            <person name="Seebah S."/>
            <person name="Teeling H."/>
            <person name="Yarza P."/>
            <person name="Gloeckner F.O."/>
            <person name="Ullrich M.S."/>
        </authorList>
    </citation>
    <scope>NUCLEOTIDE SEQUENCE [LARGE SCALE GENOMIC DNA]</scope>
    <source>
        <strain evidence="19">DSM 23420 / HP15</strain>
    </source>
</reference>
<evidence type="ECO:0000256" key="11">
    <source>
        <dbReference type="ARBA" id="ARBA00022683"/>
    </source>
</evidence>
<dbReference type="InterPro" id="IPR008731">
    <property type="entry name" value="PTS_EIN"/>
</dbReference>
<gene>
    <name evidence="18" type="ordered locus">HP15_3723</name>
</gene>
<dbReference type="EMBL" id="CP001978">
    <property type="protein sequence ID" value="ADP99487.1"/>
    <property type="molecule type" value="Genomic_DNA"/>
</dbReference>
<dbReference type="eggNOG" id="COG1080">
    <property type="taxonomic scope" value="Bacteria"/>
</dbReference>
<dbReference type="GO" id="GO:0016301">
    <property type="term" value="F:kinase activity"/>
    <property type="evidence" value="ECO:0007669"/>
    <property type="project" value="UniProtKB-KW"/>
</dbReference>
<evidence type="ECO:0000259" key="16">
    <source>
        <dbReference type="PROSITE" id="PS51094"/>
    </source>
</evidence>
<dbReference type="PRINTS" id="PR01736">
    <property type="entry name" value="PHPHTRNFRASE"/>
</dbReference>
<evidence type="ECO:0000313" key="18">
    <source>
        <dbReference type="EMBL" id="ADP99487.1"/>
    </source>
</evidence>
<evidence type="ECO:0000256" key="3">
    <source>
        <dbReference type="ARBA" id="ARBA00004496"/>
    </source>
</evidence>
<dbReference type="SUPFAM" id="SSF55804">
    <property type="entry name" value="Phoshotransferase/anion transport protein"/>
    <property type="match status" value="2"/>
</dbReference>
<evidence type="ECO:0000256" key="2">
    <source>
        <dbReference type="ARBA" id="ARBA00001946"/>
    </source>
</evidence>
<dbReference type="eggNOG" id="COG4668">
    <property type="taxonomic scope" value="Bacteria"/>
</dbReference>
<dbReference type="InterPro" id="IPR050499">
    <property type="entry name" value="PEP-utilizing_PTS_enzyme"/>
</dbReference>
<keyword evidence="14" id="KW-0460">Magnesium</keyword>
<dbReference type="Pfam" id="PF00381">
    <property type="entry name" value="PTS-HPr"/>
    <property type="match status" value="1"/>
</dbReference>
<dbReference type="Gene3D" id="1.10.274.10">
    <property type="entry name" value="PtsI, HPr-binding domain"/>
    <property type="match status" value="1"/>
</dbReference>
<keyword evidence="7" id="KW-0963">Cytoplasm</keyword>
<dbReference type="InterPro" id="IPR000121">
    <property type="entry name" value="PEP_util_C"/>
</dbReference>
<reference evidence="18 19" key="1">
    <citation type="journal article" date="2010" name="Stand. Genomic Sci.">
        <title>Complete genome sequence of Marinobacter adhaerens type strain (HP15), a diatom-interacting marine microorganism.</title>
        <authorList>
            <person name="Gardes A."/>
            <person name="Kaeppel E."/>
            <person name="Shehzad A."/>
            <person name="Seebah S."/>
            <person name="Teeling H."/>
            <person name="Yarza P."/>
            <person name="Glockner F.O."/>
            <person name="Grossart H.P."/>
            <person name="Ullrich M.S."/>
        </authorList>
    </citation>
    <scope>NUCLEOTIDE SEQUENCE [LARGE SCALE GENOMIC DNA]</scope>
    <source>
        <strain evidence="19">DSM 23420 / HP15</strain>
    </source>
</reference>
<dbReference type="Gene3D" id="3.50.30.10">
    <property type="entry name" value="Phosphohistidine domain"/>
    <property type="match status" value="1"/>
</dbReference>
<dbReference type="InterPro" id="IPR000032">
    <property type="entry name" value="HPr-like"/>
</dbReference>
<dbReference type="PROSITE" id="PS00742">
    <property type="entry name" value="PEP_ENZYMES_2"/>
    <property type="match status" value="1"/>
</dbReference>
<comment type="cofactor">
    <cofactor evidence="2">
        <name>Mg(2+)</name>
        <dbReference type="ChEBI" id="CHEBI:18420"/>
    </cofactor>
</comment>
<accession>E4PI01</accession>
<keyword evidence="6" id="KW-0813">Transport</keyword>
<feature type="coiled-coil region" evidence="15">
    <location>
        <begin position="455"/>
        <end position="482"/>
    </location>
</feature>
<keyword evidence="12" id="KW-0479">Metal-binding</keyword>
<sequence>MISDHICFTIDFKHADTIQQTKTDTQYQNKKRGNLMLTLTANDVRLGATASDWQDALQQAARDLERAGRTSPEYLAGMNAREQQSSTVLGNGIAIPHGTPESRDAVLETGVRILQFPEGVSWHDGARVHVLVAIAAQSDEHLDILRHLTRVLDKPGLAEKLGHATDATELVALLSKAPAVAKCDSETLCLGIDASTPNELALIAAARLQSLRCVDTDFLASIVGQPPVDLGQGFWLTHHTVGARRPTLSLATPKRATAELRGVFCLAGPGDECHDLLERIDTFLAGDEPIQGLSAEALLARLSGEAADAVTAKVTLLNTHGLHARPAKQLVQEARRHNASIRLRLLEGEGAAVSATSLTRVIGLGARRGQTLLLSATGDDASQAIQSLTSAIEGGLGEKVSPLRSADPQTKVPEAEQAPALTDDQPVKAVAASPGLALAPAFVMRQPTLEYPQFAEDSEQQIQRLNQAVDSADGQLRTLIRQAEGGEAAPILSVHVEMLQDEDLYQATLEAINEGASAEAGWWKAIDTAARGQEALADRLLAERAADLRDVGRRVLSNLCGVAMPTPPDTPYILVADDLGPSDVARLDTTRVRGLVTARGGATSHSAILARALGLPAVVGTGERILTILNGSDLVVDGERGCLVPNPGAERCEKIRRRLQQLDALQAEAHENRNQPATTVDGHTIEVCANLGNTAHTPDAVERGADGVGLLRTEFIFMAHPEAPDLATQVTEYQHAFDALNGLPLVARTLDVGGDKPLDYWPLPQEDNPFLGMRGIRLSLTRPDILETQVRALLTAAGDRPLRIMFPMVKDLEEFRAARAIVTKVQSEVSASNVQVGVMIEVPSCALLASTLAPEVDFFSIGTNDLTQYTLAIDRGHGQLSAESDGLHPSVLRLIRMTVEAAHAHNRWVGVCGELASDPQAIPVLVGLDVDELSVTSRRVPLVKACIRGLNLENARQQAEKALSLATASEVRDALEAW</sequence>
<dbReference type="InterPro" id="IPR008279">
    <property type="entry name" value="PEP-util_enz_mobile_dom"/>
</dbReference>
<dbReference type="GO" id="GO:0009401">
    <property type="term" value="P:phosphoenolpyruvate-dependent sugar phosphotransferase system"/>
    <property type="evidence" value="ECO:0007669"/>
    <property type="project" value="UniProtKB-KW"/>
</dbReference>
<dbReference type="STRING" id="225937.HP15_3723"/>
<evidence type="ECO:0000256" key="10">
    <source>
        <dbReference type="ARBA" id="ARBA00022679"/>
    </source>
</evidence>
<evidence type="ECO:0000256" key="4">
    <source>
        <dbReference type="ARBA" id="ARBA00007837"/>
    </source>
</evidence>
<dbReference type="SUPFAM" id="SSF52009">
    <property type="entry name" value="Phosphohistidine domain"/>
    <property type="match status" value="1"/>
</dbReference>
<dbReference type="InterPro" id="IPR002178">
    <property type="entry name" value="PTS_EIIA_type-2_dom"/>
</dbReference>
<dbReference type="SUPFAM" id="SSF55594">
    <property type="entry name" value="HPr-like"/>
    <property type="match status" value="1"/>
</dbReference>
<dbReference type="NCBIfam" id="TIGR01003">
    <property type="entry name" value="PTS_HPr_family"/>
    <property type="match status" value="1"/>
</dbReference>
<comment type="catalytic activity">
    <reaction evidence="1">
        <text>L-histidyl-[protein] + phosphoenolpyruvate = N(pros)-phospho-L-histidyl-[protein] + pyruvate</text>
        <dbReference type="Rhea" id="RHEA:23880"/>
        <dbReference type="Rhea" id="RHEA-COMP:9745"/>
        <dbReference type="Rhea" id="RHEA-COMP:9746"/>
        <dbReference type="ChEBI" id="CHEBI:15361"/>
        <dbReference type="ChEBI" id="CHEBI:29979"/>
        <dbReference type="ChEBI" id="CHEBI:58702"/>
        <dbReference type="ChEBI" id="CHEBI:64837"/>
        <dbReference type="EC" id="2.7.3.9"/>
    </reaction>
</comment>
<dbReference type="Pfam" id="PF00391">
    <property type="entry name" value="PEP-utilizers"/>
    <property type="match status" value="1"/>
</dbReference>
<dbReference type="InterPro" id="IPR023151">
    <property type="entry name" value="PEP_util_CS"/>
</dbReference>
<dbReference type="Pfam" id="PF02896">
    <property type="entry name" value="PEP-utilizers_C"/>
    <property type="match status" value="1"/>
</dbReference>
<dbReference type="Pfam" id="PF05524">
    <property type="entry name" value="PEP-utilisers_N"/>
    <property type="match status" value="1"/>
</dbReference>
<evidence type="ECO:0000256" key="8">
    <source>
        <dbReference type="ARBA" id="ARBA00022553"/>
    </source>
</evidence>
<dbReference type="InterPro" id="IPR040442">
    <property type="entry name" value="Pyrv_kinase-like_dom_sf"/>
</dbReference>
<dbReference type="CDD" id="cd00211">
    <property type="entry name" value="PTS_IIA_fru"/>
    <property type="match status" value="1"/>
</dbReference>
<keyword evidence="18" id="KW-0670">Pyruvate</keyword>
<dbReference type="KEGG" id="mad:HP15_3723"/>
<dbReference type="EC" id="2.7.3.9" evidence="5"/>
<dbReference type="PANTHER" id="PTHR46244:SF6">
    <property type="entry name" value="PHOSPHOENOLPYRUVATE-PROTEIN PHOSPHOTRANSFERASE"/>
    <property type="match status" value="1"/>
</dbReference>
<dbReference type="Gene3D" id="3.20.20.60">
    <property type="entry name" value="Phosphoenolpyruvate-binding domains"/>
    <property type="match status" value="1"/>
</dbReference>
<proteinExistence type="inferred from homology"/>
<dbReference type="InterPro" id="IPR036637">
    <property type="entry name" value="Phosphohistidine_dom_sf"/>
</dbReference>
<evidence type="ECO:0000259" key="17">
    <source>
        <dbReference type="PROSITE" id="PS51350"/>
    </source>
</evidence>
<dbReference type="GO" id="GO:0008965">
    <property type="term" value="F:phosphoenolpyruvate-protein phosphotransferase activity"/>
    <property type="evidence" value="ECO:0007669"/>
    <property type="project" value="UniProtKB-EC"/>
</dbReference>
<evidence type="ECO:0000256" key="9">
    <source>
        <dbReference type="ARBA" id="ARBA00022597"/>
    </source>
</evidence>
<evidence type="ECO:0000256" key="1">
    <source>
        <dbReference type="ARBA" id="ARBA00000683"/>
    </source>
</evidence>
<dbReference type="Gene3D" id="3.30.1340.10">
    <property type="entry name" value="HPr-like"/>
    <property type="match status" value="1"/>
</dbReference>
<evidence type="ECO:0000256" key="14">
    <source>
        <dbReference type="ARBA" id="ARBA00022842"/>
    </source>
</evidence>
<comment type="subcellular location">
    <subcellularLocation>
        <location evidence="3">Cytoplasm</location>
    </subcellularLocation>
</comment>
<dbReference type="InterPro" id="IPR015813">
    <property type="entry name" value="Pyrv/PenolPyrv_kinase-like_dom"/>
</dbReference>
<organism evidence="18 19">
    <name type="scientific">Marinobacter adhaerens (strain DSM 23420 / HP15)</name>
    <dbReference type="NCBI Taxonomy" id="225937"/>
    <lineage>
        <taxon>Bacteria</taxon>
        <taxon>Pseudomonadati</taxon>
        <taxon>Pseudomonadota</taxon>
        <taxon>Gammaproteobacteria</taxon>
        <taxon>Pseudomonadales</taxon>
        <taxon>Marinobacteraceae</taxon>
        <taxon>Marinobacter</taxon>
    </lineage>
</organism>